<dbReference type="InterPro" id="IPR011676">
    <property type="entry name" value="DUF1618"/>
</dbReference>
<dbReference type="PANTHER" id="PTHR33086">
    <property type="entry name" value="OS05G0468200 PROTEIN-RELATED"/>
    <property type="match status" value="1"/>
</dbReference>
<evidence type="ECO:0000259" key="1">
    <source>
        <dbReference type="Pfam" id="PF07762"/>
    </source>
</evidence>
<dbReference type="EMBL" id="CM003536">
    <property type="protein sequence ID" value="RCV40981.1"/>
    <property type="molecule type" value="Genomic_DNA"/>
</dbReference>
<dbReference type="OrthoDB" id="695634at2759"/>
<proteinExistence type="predicted"/>
<dbReference type="PANTHER" id="PTHR33086:SF54">
    <property type="entry name" value="DUF1618 DOMAIN-CONTAINING PROTEIN"/>
    <property type="match status" value="1"/>
</dbReference>
<evidence type="ECO:0000313" key="2">
    <source>
        <dbReference type="EMBL" id="RCV40981.1"/>
    </source>
</evidence>
<gene>
    <name evidence="2" type="ORF">SETIT_9G099000v2</name>
</gene>
<feature type="domain" description="DUF1618" evidence="1">
    <location>
        <begin position="86"/>
        <end position="211"/>
    </location>
</feature>
<reference evidence="2" key="2">
    <citation type="submission" date="2015-07" db="EMBL/GenBank/DDBJ databases">
        <authorList>
            <person name="Noorani M."/>
        </authorList>
    </citation>
    <scope>NUCLEOTIDE SEQUENCE</scope>
    <source>
        <strain evidence="2">Yugu1</strain>
    </source>
</reference>
<dbReference type="Pfam" id="PF07762">
    <property type="entry name" value="DUF1618"/>
    <property type="match status" value="1"/>
</dbReference>
<organism evidence="2">
    <name type="scientific">Setaria italica</name>
    <name type="common">Foxtail millet</name>
    <name type="synonym">Panicum italicum</name>
    <dbReference type="NCBI Taxonomy" id="4555"/>
    <lineage>
        <taxon>Eukaryota</taxon>
        <taxon>Viridiplantae</taxon>
        <taxon>Streptophyta</taxon>
        <taxon>Embryophyta</taxon>
        <taxon>Tracheophyta</taxon>
        <taxon>Spermatophyta</taxon>
        <taxon>Magnoliopsida</taxon>
        <taxon>Liliopsida</taxon>
        <taxon>Poales</taxon>
        <taxon>Poaceae</taxon>
        <taxon>PACMAD clade</taxon>
        <taxon>Panicoideae</taxon>
        <taxon>Panicodae</taxon>
        <taxon>Paniceae</taxon>
        <taxon>Cenchrinae</taxon>
        <taxon>Setaria</taxon>
    </lineage>
</organism>
<name>A0A368SF35_SETIT</name>
<sequence>MVLLLTFRYHCINRRSYYLAYDSTDVSLRMIPTSAAAVSASALRRRRRTPEPDIAGAWQAKVHRFPRLREPFSADVVFSLHDKVFWADLSQGVAYSDLGAAAGDSAAVDTVFISLPDEYQFEYPQQMGSGPARMSRTIGCVEDAIKFVCIDRRDPGNETVKMLTLDLDRRLWEEDEGLTCPWNDLWKQAASMNAELRDVEPLEPQYPTLLPDGSLFLLLPNGGQWLLCGFDMRSKSLHCFGLVHNYHTLGPVILPSDFFTKCYPPPCGRKLPKILMQTFDKPCDA</sequence>
<dbReference type="AlphaFoldDB" id="A0A368SF35"/>
<accession>A0A368SF35</accession>
<protein>
    <recommendedName>
        <fullName evidence="1">DUF1618 domain-containing protein</fullName>
    </recommendedName>
</protein>
<reference evidence="2" key="1">
    <citation type="journal article" date="2012" name="Nat. Biotechnol.">
        <title>Reference genome sequence of the model plant Setaria.</title>
        <authorList>
            <person name="Bennetzen J.L."/>
            <person name="Schmutz J."/>
            <person name="Wang H."/>
            <person name="Percifield R."/>
            <person name="Hawkins J."/>
            <person name="Pontaroli A.C."/>
            <person name="Estep M."/>
            <person name="Feng L."/>
            <person name="Vaughn J.N."/>
            <person name="Grimwood J."/>
            <person name="Jenkins J."/>
            <person name="Barry K."/>
            <person name="Lindquist E."/>
            <person name="Hellsten U."/>
            <person name="Deshpande S."/>
            <person name="Wang X."/>
            <person name="Wu X."/>
            <person name="Mitros T."/>
            <person name="Triplett J."/>
            <person name="Yang X."/>
            <person name="Ye C.Y."/>
            <person name="Mauro-Herrera M."/>
            <person name="Wang L."/>
            <person name="Li P."/>
            <person name="Sharma M."/>
            <person name="Sharma R."/>
            <person name="Ronald P.C."/>
            <person name="Panaud O."/>
            <person name="Kellogg E.A."/>
            <person name="Brutnell T.P."/>
            <person name="Doust A.N."/>
            <person name="Tuskan G.A."/>
            <person name="Rokhsar D."/>
            <person name="Devos K.M."/>
        </authorList>
    </citation>
    <scope>NUCLEOTIDE SEQUENCE [LARGE SCALE GENOMIC DNA]</scope>
    <source>
        <strain evidence="2">Yugu1</strain>
    </source>
</reference>